<evidence type="ECO:0000313" key="1">
    <source>
        <dbReference type="EMBL" id="VDZ62934.1"/>
    </source>
</evidence>
<accession>A0A447KY44</accession>
<gene>
    <name evidence="1" type="primary">ycjX_1</name>
    <name evidence="1" type="ORF">NCTC11214_04274</name>
</gene>
<proteinExistence type="predicted"/>
<evidence type="ECO:0000313" key="2">
    <source>
        <dbReference type="Proteomes" id="UP000281391"/>
    </source>
</evidence>
<organism evidence="1 2">
    <name type="scientific">Serratia odorifera</name>
    <dbReference type="NCBI Taxonomy" id="618"/>
    <lineage>
        <taxon>Bacteria</taxon>
        <taxon>Pseudomonadati</taxon>
        <taxon>Pseudomonadota</taxon>
        <taxon>Gammaproteobacteria</taxon>
        <taxon>Enterobacterales</taxon>
        <taxon>Yersiniaceae</taxon>
        <taxon>Serratia</taxon>
    </lineage>
</organism>
<dbReference type="Proteomes" id="UP000281391">
    <property type="component" value="Chromosome"/>
</dbReference>
<sequence>MKRLQNELTSLVNRGIDRHLRLAVTGLSRSGQNGVHHGFRQSIASCAQRRPHAAVFAGA</sequence>
<reference evidence="1 2" key="1">
    <citation type="submission" date="2018-12" db="EMBL/GenBank/DDBJ databases">
        <authorList>
            <consortium name="Pathogen Informatics"/>
        </authorList>
    </citation>
    <scope>NUCLEOTIDE SEQUENCE [LARGE SCALE GENOMIC DNA]</scope>
    <source>
        <strain evidence="1 2">NCTC11214</strain>
    </source>
</reference>
<name>A0A447KY44_SEROD</name>
<dbReference type="KEGG" id="sof:NCTC11214_04274"/>
<dbReference type="AlphaFoldDB" id="A0A447KY44"/>
<protein>
    <submittedName>
        <fullName evidence="1">Predicted ATPase</fullName>
    </submittedName>
</protein>
<dbReference type="EMBL" id="LR134117">
    <property type="protein sequence ID" value="VDZ62934.1"/>
    <property type="molecule type" value="Genomic_DNA"/>
</dbReference>